<comment type="caution">
    <text evidence="1">The sequence shown here is derived from an EMBL/GenBank/DDBJ whole genome shotgun (WGS) entry which is preliminary data.</text>
</comment>
<gene>
    <name evidence="1" type="ORF">B9Q04_13625</name>
</gene>
<sequence length="67" mass="7586">MKLSPKHKFILAKLIEVQDEIAKEYQSYNLNPDSVVWSLTEAGVSWHDVKDLVYAGIVQKVGRKTIG</sequence>
<evidence type="ECO:0000313" key="2">
    <source>
        <dbReference type="Proteomes" id="UP000242015"/>
    </source>
</evidence>
<dbReference type="AlphaFoldDB" id="A0A2R6C7S9"/>
<accession>A0A2R6C7S9</accession>
<dbReference type="EMBL" id="NEXF01000367">
    <property type="protein sequence ID" value="PSO06914.1"/>
    <property type="molecule type" value="Genomic_DNA"/>
</dbReference>
<organism evidence="1 2">
    <name type="scientific">Candidatus Marsarchaeota G2 archaeon BE_D</name>
    <dbReference type="NCBI Taxonomy" id="1978158"/>
    <lineage>
        <taxon>Archaea</taxon>
        <taxon>Candidatus Marsarchaeota</taxon>
        <taxon>Candidatus Marsarchaeota group 2</taxon>
    </lineage>
</organism>
<dbReference type="Proteomes" id="UP000242015">
    <property type="component" value="Unassembled WGS sequence"/>
</dbReference>
<reference evidence="1 2" key="1">
    <citation type="submission" date="2017-04" db="EMBL/GenBank/DDBJ databases">
        <title>Novel microbial lineages endemic to geothermal iron-oxide mats fill important gaps in the evolutionary history of Archaea.</title>
        <authorList>
            <person name="Jay Z.J."/>
            <person name="Beam J.P."/>
            <person name="Dlakic M."/>
            <person name="Rusch D.B."/>
            <person name="Kozubal M.A."/>
            <person name="Inskeep W.P."/>
        </authorList>
    </citation>
    <scope>NUCLEOTIDE SEQUENCE [LARGE SCALE GENOMIC DNA]</scope>
    <source>
        <strain evidence="1">BE_D</strain>
    </source>
</reference>
<protein>
    <submittedName>
        <fullName evidence="1">Uncharacterized protein</fullName>
    </submittedName>
</protein>
<evidence type="ECO:0000313" key="1">
    <source>
        <dbReference type="EMBL" id="PSO06914.1"/>
    </source>
</evidence>
<name>A0A2R6C7S9_9ARCH</name>
<proteinExistence type="predicted"/>